<name>A0ABU3MC00_9PROT</name>
<proteinExistence type="inferred from homology"/>
<gene>
    <name evidence="6" type="ORF">RQ831_04875</name>
</gene>
<dbReference type="InterPro" id="IPR008040">
    <property type="entry name" value="Hydant_A_N"/>
</dbReference>
<dbReference type="PANTHER" id="PTHR11365">
    <property type="entry name" value="5-OXOPROLINASE RELATED"/>
    <property type="match status" value="1"/>
</dbReference>
<dbReference type="InterPro" id="IPR045079">
    <property type="entry name" value="Oxoprolinase-like"/>
</dbReference>
<dbReference type="Pfam" id="PF01968">
    <property type="entry name" value="Hydantoinase_A"/>
    <property type="match status" value="1"/>
</dbReference>
<dbReference type="InterPro" id="IPR002821">
    <property type="entry name" value="Hydantoinase_A"/>
</dbReference>
<dbReference type="EMBL" id="JAVVDO010000005">
    <property type="protein sequence ID" value="MDT8330376.1"/>
    <property type="molecule type" value="Genomic_DNA"/>
</dbReference>
<evidence type="ECO:0000259" key="5">
    <source>
        <dbReference type="Pfam" id="PF19278"/>
    </source>
</evidence>
<dbReference type="Pfam" id="PF19278">
    <property type="entry name" value="Hydant_A_C"/>
    <property type="match status" value="1"/>
</dbReference>
<feature type="domain" description="Hydantoinase B/oxoprolinase" evidence="3">
    <location>
        <begin position="734"/>
        <end position="1252"/>
    </location>
</feature>
<dbReference type="InterPro" id="IPR003692">
    <property type="entry name" value="Hydantoinase_B"/>
</dbReference>
<evidence type="ECO:0000256" key="1">
    <source>
        <dbReference type="ARBA" id="ARBA00010403"/>
    </source>
</evidence>
<comment type="caution">
    <text evidence="6">The sequence shown here is derived from an EMBL/GenBank/DDBJ whole genome shotgun (WGS) entry which is preliminary data.</text>
</comment>
<evidence type="ECO:0000259" key="3">
    <source>
        <dbReference type="Pfam" id="PF02538"/>
    </source>
</evidence>
<evidence type="ECO:0000313" key="6">
    <source>
        <dbReference type="EMBL" id="MDT8330376.1"/>
    </source>
</evidence>
<feature type="domain" description="Hydantoinase A/oxoprolinase" evidence="2">
    <location>
        <begin position="222"/>
        <end position="515"/>
    </location>
</feature>
<evidence type="ECO:0000259" key="2">
    <source>
        <dbReference type="Pfam" id="PF01968"/>
    </source>
</evidence>
<keyword evidence="7" id="KW-1185">Reference proteome</keyword>
<dbReference type="Pfam" id="PF05378">
    <property type="entry name" value="Hydant_A_N"/>
    <property type="match status" value="1"/>
</dbReference>
<dbReference type="Proteomes" id="UP001258945">
    <property type="component" value="Unassembled WGS sequence"/>
</dbReference>
<dbReference type="InterPro" id="IPR043129">
    <property type="entry name" value="ATPase_NBD"/>
</dbReference>
<dbReference type="InterPro" id="IPR049517">
    <property type="entry name" value="ACX-like_C"/>
</dbReference>
<accession>A0ABU3MC00</accession>
<dbReference type="RefSeq" id="WP_314280683.1">
    <property type="nucleotide sequence ID" value="NZ_JAVVDO010000005.1"/>
</dbReference>
<sequence length="1287" mass="137391">MTPGMTTESEPMANNAPSLNRWRIGFDIGGTFTDFILYDAAEGTVRLHKRLTTPHDPSEAALLGLEELVAMGGITLAEVGEIIHGTTLVTNAVIERKGAKLGLITTQGFRDVLEMGTEQRYDIYDLFLGFPEPLVPRDLRLEVAERLDRDGRVVEVLDEAAVRAAFRTLLEAGVEAVGVCFLHAYRNPEHEQAVGRIAREEFPELAVSLSAEVVAEMWEYQRCVTTCANAYVQPLMDRYLKRLERELAARGFTGALRLMHSAGGLVSPATARAFPIRLLESGPAGGGLATALFGELAGKKDVISFDMGGTTAKACMVEDGRVEIAPMLEAGRVHRFSKGSGLPIKAPVIDMIEIGAGGGSIAGIDEVGLLKVGPHSAGSDPGPACYGMGGTKPTVTDANLVLGYYDPGFFLGGRMSLDKPAAERAVESVAKPLGLGVMEAAWGIHKVVVESMAAAARVHLVEKGKDPRAYAMVGFGGAGPAHAADVARALGVREVIIPPASGAASALGFLAAPLSFELVRSLPLEFSEGFDAARLNALLAELEAEGRARLMEAGVTPEAIRVERSADMRLVGQMHDIAVELPVGEIGAASLGEIRARFTRIYAARYTSVYEGARMEAINFRVRCVGPEPKLSLTGAVGGGDTSKAVKGTRRAWFEGGWQEAKVYDRYALASGDRIPGPVIIEEREATTIVPPGDAVQVDDTLNLRIAIAAPAMVGELVTAEMPLAEAMARIEADPIALEIMWSRLVNVVEEMWLTVVRTAFSLIISESQDFACELLDPEGETLAHSPRAMPVFNLTLPRAVKALLEKYPAETLKPGDVLITNDPWLCAGHLFDIAIVTPVFREGKVVGLMGTVGHVSDIGGTKDALKAREIFEEGFQIPPMKLFDAGVANDTFFTLFRENVRNPDQVLGDLHSFIAANALGGERLLSFMRDYGMSDLRALAAVVQGRSEKAMRDAIAALPDGDYHAEIRNNPLGKELRYPLKLTVAGDTIDLDFDGAPPQLPQGGLNSTLNYTAAHATYPLKCMLTPNVRGNAGCYRPFTVEAPEGSILNPRRPAAVNMRTRTGWYLAPNIFRALSEAAPRLVQANTGLPVATNVYGQDAEGNLYSDHLFVGGGQGASAQGDGKSALLWPTSASNTSIELFESRAPVLVVEKTYVPDTGGAGQFRGGLGQRVRLRKLTDDGRTTLVSVYPEGVTNHIDGLFGGRPGTGARGRIIDLDGRELHDCGPGEMVEVGSPHQIVEITVNGGSGYGDPAKRDPAALARDVRLGMVTPEGATRDYGAAKTTVTV</sequence>
<feature type="domain" description="Hydantoinase/oxoprolinase N-terminal" evidence="4">
    <location>
        <begin position="23"/>
        <end position="201"/>
    </location>
</feature>
<reference evidence="6 7" key="1">
    <citation type="journal article" date="2019" name="Microb. Pathog.">
        <title>Comparison of VITEK 2, MALDI-TOF MS, 16S rRNA gene sequencing, and whole-genome sequencing for identification of Roseomonas mucosa.</title>
        <authorList>
            <person name="Rudolph W.W."/>
            <person name="Gunzer F."/>
            <person name="Trauth M."/>
            <person name="Bunk B."/>
            <person name="Bigge R."/>
            <person name="Schrottner P."/>
        </authorList>
    </citation>
    <scope>NUCLEOTIDE SEQUENCE [LARGE SCALE GENOMIC DNA]</scope>
    <source>
        <strain evidence="6 7">DSM 103800</strain>
    </source>
</reference>
<comment type="similarity">
    <text evidence="1">Belongs to the oxoprolinase family.</text>
</comment>
<evidence type="ECO:0000313" key="7">
    <source>
        <dbReference type="Proteomes" id="UP001258945"/>
    </source>
</evidence>
<evidence type="ECO:0000259" key="4">
    <source>
        <dbReference type="Pfam" id="PF05378"/>
    </source>
</evidence>
<dbReference type="Pfam" id="PF02538">
    <property type="entry name" value="Hydantoinase_B"/>
    <property type="match status" value="1"/>
</dbReference>
<organism evidence="6 7">
    <name type="scientific">Roseomonas gilardii</name>
    <dbReference type="NCBI Taxonomy" id="257708"/>
    <lineage>
        <taxon>Bacteria</taxon>
        <taxon>Pseudomonadati</taxon>
        <taxon>Pseudomonadota</taxon>
        <taxon>Alphaproteobacteria</taxon>
        <taxon>Acetobacterales</taxon>
        <taxon>Roseomonadaceae</taxon>
        <taxon>Roseomonas</taxon>
    </lineage>
</organism>
<feature type="domain" description="Acetophenone carboxylase-like C-terminal" evidence="5">
    <location>
        <begin position="532"/>
        <end position="700"/>
    </location>
</feature>
<dbReference type="PANTHER" id="PTHR11365:SF23">
    <property type="entry name" value="HYPOTHETICAL 5-OXOPROLINASE (EUROFUNG)-RELATED"/>
    <property type="match status" value="1"/>
</dbReference>
<protein>
    <submittedName>
        <fullName evidence="6">Hydantoinase B/oxoprolinase family protein</fullName>
    </submittedName>
</protein>
<dbReference type="SUPFAM" id="SSF53067">
    <property type="entry name" value="Actin-like ATPase domain"/>
    <property type="match status" value="1"/>
</dbReference>